<reference evidence="4 5" key="1">
    <citation type="journal article" date="2021" name="Sci. Rep.">
        <title>The distribution of antibiotic resistance genes in chicken gut microbiota commensals.</title>
        <authorList>
            <person name="Juricova H."/>
            <person name="Matiasovicova J."/>
            <person name="Kubasova T."/>
            <person name="Cejkova D."/>
            <person name="Rychlik I."/>
        </authorList>
    </citation>
    <scope>NUCLEOTIDE SEQUENCE [LARGE SCALE GENOMIC DNA]</scope>
    <source>
        <strain evidence="4 5">An431b</strain>
    </source>
</reference>
<evidence type="ECO:0000313" key="5">
    <source>
        <dbReference type="Proteomes" id="UP000729290"/>
    </source>
</evidence>
<sequence>MGLPNILIEFKSKASTAIKRGERGIVAVMLIEAEMDAGVTKVEDITQIPEGLTEDNKAYLERAFYGGSMPVKYVQVILTDTVENGLKFLEVTKFDYFVAPPTVTPEEVTKIITFIKTLRDNKGIKVKAVLPNAEADHEGIINFTTSDIKVGEKTYSAAEYCSRMASLLAGTPLSVSATYYPLSEVDDVPKFTKSELDEKINGGELVIFHDGEKVKVARAVNSLVTVGQTKSEDYKSIKIVDIMDMIYTDIKTTCEDVYIGKFANSYDNKCLLIISIQAYLEALRDEELLDQNIVTGIDLETQSNYLKGKGIDTSEMTEQEIKEANTGTNVFLTSSYKILNAIEDISVKFYI</sequence>
<evidence type="ECO:0000259" key="3">
    <source>
        <dbReference type="Pfam" id="PF17482"/>
    </source>
</evidence>
<evidence type="ECO:0000259" key="2">
    <source>
        <dbReference type="Pfam" id="PF04984"/>
    </source>
</evidence>
<dbReference type="EMBL" id="JACSNV010000017">
    <property type="protein sequence ID" value="MBM6878607.1"/>
    <property type="molecule type" value="Genomic_DNA"/>
</dbReference>
<protein>
    <submittedName>
        <fullName evidence="4">Phage tail sheath subtilisin-like domain-containing protein</fullName>
    </submittedName>
</protein>
<dbReference type="Proteomes" id="UP000729290">
    <property type="component" value="Unassembled WGS sequence"/>
</dbReference>
<dbReference type="InterPro" id="IPR035089">
    <property type="entry name" value="Phage_sheath_subtilisin"/>
</dbReference>
<evidence type="ECO:0000256" key="1">
    <source>
        <dbReference type="ARBA" id="ARBA00008005"/>
    </source>
</evidence>
<dbReference type="Pfam" id="PF04984">
    <property type="entry name" value="Phage_sheath_1"/>
    <property type="match status" value="1"/>
</dbReference>
<comment type="similarity">
    <text evidence="1">Belongs to the myoviridae tail sheath protein family.</text>
</comment>
<organism evidence="4 5">
    <name type="scientific">Anaerotignum lactatifermentans</name>
    <dbReference type="NCBI Taxonomy" id="160404"/>
    <lineage>
        <taxon>Bacteria</taxon>
        <taxon>Bacillati</taxon>
        <taxon>Bacillota</taxon>
        <taxon>Clostridia</taxon>
        <taxon>Lachnospirales</taxon>
        <taxon>Anaerotignaceae</taxon>
        <taxon>Anaerotignum</taxon>
    </lineage>
</organism>
<dbReference type="RefSeq" id="WP_205134274.1">
    <property type="nucleotide sequence ID" value="NZ_JACSNT010000015.1"/>
</dbReference>
<gene>
    <name evidence="4" type="ORF">H9X83_10630</name>
</gene>
<dbReference type="Gene3D" id="3.30.1370.220">
    <property type="match status" value="1"/>
</dbReference>
<dbReference type="InterPro" id="IPR020287">
    <property type="entry name" value="Tail_sheath_C"/>
</dbReference>
<dbReference type="Pfam" id="PF17482">
    <property type="entry name" value="Phage_sheath_1C"/>
    <property type="match status" value="1"/>
</dbReference>
<comment type="caution">
    <text evidence="4">The sequence shown here is derived from an EMBL/GenBank/DDBJ whole genome shotgun (WGS) entry which is preliminary data.</text>
</comment>
<feature type="domain" description="Tail sheath protein C-terminal" evidence="3">
    <location>
        <begin position="229"/>
        <end position="351"/>
    </location>
</feature>
<proteinExistence type="inferred from homology"/>
<dbReference type="Gene3D" id="3.40.50.11790">
    <property type="match status" value="1"/>
</dbReference>
<keyword evidence="5" id="KW-1185">Reference proteome</keyword>
<feature type="domain" description="Tail sheath protein subtilisin-like" evidence="2">
    <location>
        <begin position="83"/>
        <end position="222"/>
    </location>
</feature>
<accession>A0ABS2GDB2</accession>
<evidence type="ECO:0000313" key="4">
    <source>
        <dbReference type="EMBL" id="MBM6878607.1"/>
    </source>
</evidence>
<name>A0ABS2GDB2_9FIRM</name>